<feature type="domain" description="DNA-directed DNA polymerase family A palm" evidence="4">
    <location>
        <begin position="329"/>
        <end position="507"/>
    </location>
</feature>
<name>A0A3M9M6U6_9MICO</name>
<dbReference type="Gene3D" id="1.10.150.20">
    <property type="entry name" value="5' to 3' exonuclease, C-terminal subdomain"/>
    <property type="match status" value="1"/>
</dbReference>
<comment type="caution">
    <text evidence="5">The sequence shown here is derived from an EMBL/GenBank/DDBJ whole genome shotgun (WGS) entry which is preliminary data.</text>
</comment>
<dbReference type="Proteomes" id="UP000271678">
    <property type="component" value="Unassembled WGS sequence"/>
</dbReference>
<dbReference type="Pfam" id="PF00476">
    <property type="entry name" value="DNA_pol_A"/>
    <property type="match status" value="1"/>
</dbReference>
<protein>
    <recommendedName>
        <fullName evidence="1">DNA-directed DNA polymerase</fullName>
        <ecNumber evidence="1">2.7.7.7</ecNumber>
    </recommendedName>
</protein>
<comment type="catalytic activity">
    <reaction evidence="3">
        <text>DNA(n) + a 2'-deoxyribonucleoside 5'-triphosphate = DNA(n+1) + diphosphate</text>
        <dbReference type="Rhea" id="RHEA:22508"/>
        <dbReference type="Rhea" id="RHEA-COMP:17339"/>
        <dbReference type="Rhea" id="RHEA-COMP:17340"/>
        <dbReference type="ChEBI" id="CHEBI:33019"/>
        <dbReference type="ChEBI" id="CHEBI:61560"/>
        <dbReference type="ChEBI" id="CHEBI:173112"/>
        <dbReference type="EC" id="2.7.7.7"/>
    </reaction>
</comment>
<dbReference type="InterPro" id="IPR001098">
    <property type="entry name" value="DNA-dir_DNA_pol_A_palm_dom"/>
</dbReference>
<dbReference type="SMART" id="SM00482">
    <property type="entry name" value="POLAc"/>
    <property type="match status" value="1"/>
</dbReference>
<evidence type="ECO:0000313" key="5">
    <source>
        <dbReference type="EMBL" id="RNI20268.1"/>
    </source>
</evidence>
<dbReference type="OrthoDB" id="4414061at2"/>
<evidence type="ECO:0000256" key="3">
    <source>
        <dbReference type="ARBA" id="ARBA00049244"/>
    </source>
</evidence>
<dbReference type="PANTHER" id="PTHR10133:SF27">
    <property type="entry name" value="DNA POLYMERASE NU"/>
    <property type="match status" value="1"/>
</dbReference>
<dbReference type="SUPFAM" id="SSF56672">
    <property type="entry name" value="DNA/RNA polymerases"/>
    <property type="match status" value="1"/>
</dbReference>
<dbReference type="AlphaFoldDB" id="A0A3M9M6U6"/>
<dbReference type="GO" id="GO:0006302">
    <property type="term" value="P:double-strand break repair"/>
    <property type="evidence" value="ECO:0007669"/>
    <property type="project" value="TreeGrafter"/>
</dbReference>
<evidence type="ECO:0000256" key="2">
    <source>
        <dbReference type="ARBA" id="ARBA00022705"/>
    </source>
</evidence>
<accession>A0A3M9M6U6</accession>
<proteinExistence type="predicted"/>
<reference evidence="5 6" key="1">
    <citation type="submission" date="2018-11" db="EMBL/GenBank/DDBJ databases">
        <title>Draft genome of Simplicispira Flexivirga sp. BO-16.</title>
        <authorList>
            <person name="Im W.T."/>
        </authorList>
    </citation>
    <scope>NUCLEOTIDE SEQUENCE [LARGE SCALE GENOMIC DNA]</scope>
    <source>
        <strain evidence="5 6">BO-16</strain>
    </source>
</reference>
<dbReference type="GO" id="GO:0003677">
    <property type="term" value="F:DNA binding"/>
    <property type="evidence" value="ECO:0007669"/>
    <property type="project" value="InterPro"/>
</dbReference>
<keyword evidence="2" id="KW-0235">DNA replication</keyword>
<evidence type="ECO:0000256" key="1">
    <source>
        <dbReference type="ARBA" id="ARBA00012417"/>
    </source>
</evidence>
<dbReference type="GO" id="GO:0003887">
    <property type="term" value="F:DNA-directed DNA polymerase activity"/>
    <property type="evidence" value="ECO:0007669"/>
    <property type="project" value="UniProtKB-EC"/>
</dbReference>
<dbReference type="InterPro" id="IPR043502">
    <property type="entry name" value="DNA/RNA_pol_sf"/>
</dbReference>
<dbReference type="EMBL" id="RJJQ01000017">
    <property type="protein sequence ID" value="RNI20268.1"/>
    <property type="molecule type" value="Genomic_DNA"/>
</dbReference>
<dbReference type="Gene3D" id="3.30.70.370">
    <property type="match status" value="1"/>
</dbReference>
<evidence type="ECO:0000259" key="4">
    <source>
        <dbReference type="SMART" id="SM00482"/>
    </source>
</evidence>
<dbReference type="PANTHER" id="PTHR10133">
    <property type="entry name" value="DNA POLYMERASE I"/>
    <property type="match status" value="1"/>
</dbReference>
<keyword evidence="6" id="KW-1185">Reference proteome</keyword>
<dbReference type="EC" id="2.7.7.7" evidence="1"/>
<dbReference type="GO" id="GO:0006261">
    <property type="term" value="P:DNA-templated DNA replication"/>
    <property type="evidence" value="ECO:0007669"/>
    <property type="project" value="InterPro"/>
</dbReference>
<gene>
    <name evidence="5" type="ORF">EFY87_15045</name>
</gene>
<evidence type="ECO:0000313" key="6">
    <source>
        <dbReference type="Proteomes" id="UP000271678"/>
    </source>
</evidence>
<sequence length="549" mass="58962">MRDPLIAVAVQGDRAACADAGGVCFDGTVTGLAAFVRSAESAGSPAPRWVWWSAGEAAVPLVRAGLHLRRCWDLTEAHRLLVGGFSATADEIWAVSAQLDPDGRPAPASGDLFDLTPDDSLTTTAGYLNPSCLQSDWRLQHLPDLARLALTAAGRQRELLSARPHAASTATSESGAALLCVELAGHGLPIDRPVLEALITEVAGPRPRDDEDAARIRQARDELVLRHVPGRATTDLRNPAHVRDLLRSLGVQVDDTRAWHLEPYRDVHPVIGALLNWRKAERVATTYGWSWLDGYVGSDDRLRGAWTACDGGAGRMTASAGLHSLPTPLREAVAAGAGHVLVRADLGQVEPRVLAVVSADPDFAAATAQDDLYATVAQQLHLDRPTAKIAVLAAMYGQTSGPAADALQRMERTYPRALRYLRAAAERGERGEPVLTYGGRLVRSRLAEDQAGRRAMGRFTRNAVVQGAAAEFFKAWALTVRDAVRPVGGRIVLCLHDELLVRAPSAYAQETADAVQGALQDAARRWTGGAPVRFVADLKIVQRWSEAKD</sequence>
<dbReference type="InterPro" id="IPR002298">
    <property type="entry name" value="DNA_polymerase_A"/>
</dbReference>
<organism evidence="5 6">
    <name type="scientific">Flexivirga caeni</name>
    <dbReference type="NCBI Taxonomy" id="2294115"/>
    <lineage>
        <taxon>Bacteria</taxon>
        <taxon>Bacillati</taxon>
        <taxon>Actinomycetota</taxon>
        <taxon>Actinomycetes</taxon>
        <taxon>Micrococcales</taxon>
        <taxon>Dermacoccaceae</taxon>
        <taxon>Flexivirga</taxon>
    </lineage>
</organism>
<dbReference type="RefSeq" id="WP_123272305.1">
    <property type="nucleotide sequence ID" value="NZ_RJJQ01000017.1"/>
</dbReference>